<evidence type="ECO:0000313" key="2">
    <source>
        <dbReference type="EMBL" id="KPX39722.1"/>
    </source>
</evidence>
<dbReference type="EMBL" id="LJQM01000262">
    <property type="protein sequence ID" value="KPX39722.1"/>
    <property type="molecule type" value="Genomic_DNA"/>
</dbReference>
<dbReference type="Pfam" id="PF10129">
    <property type="entry name" value="OpgC_C"/>
    <property type="match status" value="1"/>
</dbReference>
<feature type="transmembrane region" description="Helical" evidence="1">
    <location>
        <begin position="244"/>
        <end position="262"/>
    </location>
</feature>
<keyword evidence="1" id="KW-0472">Membrane</keyword>
<dbReference type="AlphaFoldDB" id="A0A0P9VLB6"/>
<comment type="caution">
    <text evidence="2">The sequence shown here is derived from an EMBL/GenBank/DDBJ whole genome shotgun (WGS) entry which is preliminary data.</text>
</comment>
<dbReference type="PANTHER" id="PTHR38592:SF3">
    <property type="entry name" value="BLL4819 PROTEIN"/>
    <property type="match status" value="1"/>
</dbReference>
<organism evidence="2 3">
    <name type="scientific">Pseudomonas syringae pv. helianthi</name>
    <dbReference type="NCBI Taxonomy" id="251654"/>
    <lineage>
        <taxon>Bacteria</taxon>
        <taxon>Pseudomonadati</taxon>
        <taxon>Pseudomonadota</taxon>
        <taxon>Gammaproteobacteria</taxon>
        <taxon>Pseudomonadales</taxon>
        <taxon>Pseudomonadaceae</taxon>
        <taxon>Pseudomonas</taxon>
    </lineage>
</organism>
<protein>
    <submittedName>
        <fullName evidence="2">Putative Membrane protein</fullName>
    </submittedName>
</protein>
<keyword evidence="1" id="KW-0812">Transmembrane</keyword>
<feature type="transmembrane region" description="Helical" evidence="1">
    <location>
        <begin position="157"/>
        <end position="177"/>
    </location>
</feature>
<dbReference type="PANTHER" id="PTHR38592">
    <property type="entry name" value="BLL4819 PROTEIN"/>
    <property type="match status" value="1"/>
</dbReference>
<feature type="transmembrane region" description="Helical" evidence="1">
    <location>
        <begin position="419"/>
        <end position="438"/>
    </location>
</feature>
<accession>A0A0P9VLB6</accession>
<proteinExistence type="predicted"/>
<name>A0A0P9VLB6_9PSED</name>
<dbReference type="Proteomes" id="UP000050557">
    <property type="component" value="Unassembled WGS sequence"/>
</dbReference>
<reference evidence="2 3" key="1">
    <citation type="submission" date="2015-09" db="EMBL/GenBank/DDBJ databases">
        <title>Genome announcement of multiple Pseudomonas syringae strains.</title>
        <authorList>
            <person name="Thakur S."/>
            <person name="Wang P.W."/>
            <person name="Gong Y."/>
            <person name="Weir B.S."/>
            <person name="Guttman D.S."/>
        </authorList>
    </citation>
    <scope>NUCLEOTIDE SEQUENCE [LARGE SCALE GENOMIC DNA]</scope>
    <source>
        <strain evidence="2 3">ICMP4531</strain>
    </source>
</reference>
<feature type="transmembrane region" description="Helical" evidence="1">
    <location>
        <begin position="308"/>
        <end position="324"/>
    </location>
</feature>
<sequence>MLLIATIATLDRTCTKGCCRPDAAQRAAPETFCNSAPLQFPAISGTLPRRRTSLVAGLEPEPVWPIFIHQHFQESTVMNNGRDHRIDFFRGLALVFIFWDHVPDNPLAQLTVRNFGFSDAAEIFVFLAGYASILAYGRIARRDGMLVAGVRILRRTWVLYVVHIFLLTLLMGIVFVANNHVETRDMVQQMGLEYFVGNPQQALADELLLRFKPNLTDPLPLYIVLLLTLPLTLPLMLRKLEVAVGLSIALYLMVPLFGWNLRAYEGGGVWYFNPVAWQLLFILGGACALRSESATPAERPPLRQQPRFLMAAVYVLIAGMLTFSEKWPDLHTALVSTLHLETLYPISKTDLAPVRLLHFLALVYVVARLLPTSSTWLENWPARQTCRMGRYSLEVFCLGVLLAPLADMANALAGDTRPMQVTTAIVGLGLMMLMANGLELNKRLGRYKAAVAV</sequence>
<feature type="transmembrane region" description="Helical" evidence="1">
    <location>
        <begin position="268"/>
        <end position="288"/>
    </location>
</feature>
<evidence type="ECO:0000313" key="3">
    <source>
        <dbReference type="Proteomes" id="UP000050557"/>
    </source>
</evidence>
<feature type="transmembrane region" description="Helical" evidence="1">
    <location>
        <begin position="115"/>
        <end position="136"/>
    </location>
</feature>
<dbReference type="PATRIC" id="fig|251654.3.peg.2408"/>
<evidence type="ECO:0000256" key="1">
    <source>
        <dbReference type="SAM" id="Phobius"/>
    </source>
</evidence>
<dbReference type="InterPro" id="IPR014550">
    <property type="entry name" value="UCP028704_OpgC"/>
</dbReference>
<feature type="transmembrane region" description="Helical" evidence="1">
    <location>
        <begin position="352"/>
        <end position="370"/>
    </location>
</feature>
<gene>
    <name evidence="2" type="ORF">ALO68_100571</name>
</gene>
<dbReference type="PIRSF" id="PIRSF028704">
    <property type="entry name" value="UPC028704"/>
    <property type="match status" value="1"/>
</dbReference>
<keyword evidence="1" id="KW-1133">Transmembrane helix</keyword>
<feature type="transmembrane region" description="Helical" evidence="1">
    <location>
        <begin position="391"/>
        <end position="413"/>
    </location>
</feature>
<feature type="transmembrane region" description="Helical" evidence="1">
    <location>
        <begin position="219"/>
        <end position="237"/>
    </location>
</feature>